<comment type="caution">
    <text evidence="9">The sequence shown here is derived from an EMBL/GenBank/DDBJ whole genome shotgun (WGS) entry which is preliminary data.</text>
</comment>
<evidence type="ECO:0000259" key="8">
    <source>
        <dbReference type="Pfam" id="PF07992"/>
    </source>
</evidence>
<evidence type="ECO:0000313" key="9">
    <source>
        <dbReference type="EMBL" id="KAB7515929.1"/>
    </source>
</evidence>
<evidence type="ECO:0000256" key="1">
    <source>
        <dbReference type="ARBA" id="ARBA00001974"/>
    </source>
</evidence>
<evidence type="ECO:0000256" key="2">
    <source>
        <dbReference type="ARBA" id="ARBA00009130"/>
    </source>
</evidence>
<comment type="cofactor">
    <cofactor evidence="1">
        <name>FAD</name>
        <dbReference type="ChEBI" id="CHEBI:57692"/>
    </cofactor>
</comment>
<dbReference type="PRINTS" id="PR00411">
    <property type="entry name" value="PNDRDTASEI"/>
</dbReference>
<dbReference type="EMBL" id="QKKZ01000001">
    <property type="protein sequence ID" value="KAB7515929.1"/>
    <property type="molecule type" value="Genomic_DNA"/>
</dbReference>
<dbReference type="Pfam" id="PF07992">
    <property type="entry name" value="Pyr_redox_2"/>
    <property type="match status" value="1"/>
</dbReference>
<keyword evidence="5" id="KW-0560">Oxidoreductase</keyword>
<dbReference type="Proteomes" id="UP000326865">
    <property type="component" value="Unassembled WGS sequence"/>
</dbReference>
<dbReference type="InterPro" id="IPR036188">
    <property type="entry name" value="FAD/NAD-bd_sf"/>
</dbReference>
<evidence type="ECO:0000256" key="4">
    <source>
        <dbReference type="ARBA" id="ARBA00022827"/>
    </source>
</evidence>
<dbReference type="PRINTS" id="PR00368">
    <property type="entry name" value="FADPNR"/>
</dbReference>
<dbReference type="SUPFAM" id="SSF51905">
    <property type="entry name" value="FAD/NAD(P)-binding domain"/>
    <property type="match status" value="1"/>
</dbReference>
<protein>
    <submittedName>
        <fullName evidence="9">Pyridine nucleotide-disulfide oxidoreductase</fullName>
    </submittedName>
</protein>
<comment type="similarity">
    <text evidence="2">Belongs to the class-III pyridine nucleotide-disulfide oxidoreductase family.</text>
</comment>
<evidence type="ECO:0000256" key="3">
    <source>
        <dbReference type="ARBA" id="ARBA00022630"/>
    </source>
</evidence>
<evidence type="ECO:0000259" key="7">
    <source>
        <dbReference type="Pfam" id="PF02852"/>
    </source>
</evidence>
<gene>
    <name evidence="9" type="ORF">DM867_01955</name>
    <name evidence="10" type="ORF">DP108_01840</name>
</gene>
<dbReference type="Proteomes" id="UP000326207">
    <property type="component" value="Unassembled WGS sequence"/>
</dbReference>
<feature type="domain" description="Pyridine nucleotide-disulphide oxidoreductase dimerisation" evidence="7">
    <location>
        <begin position="348"/>
        <end position="450"/>
    </location>
</feature>
<evidence type="ECO:0000313" key="11">
    <source>
        <dbReference type="Proteomes" id="UP000326207"/>
    </source>
</evidence>
<dbReference type="PANTHER" id="PTHR43429:SF1">
    <property type="entry name" value="NAD(P)H SULFUR OXIDOREDUCTASE (COA-DEPENDENT)"/>
    <property type="match status" value="1"/>
</dbReference>
<dbReference type="Pfam" id="PF02852">
    <property type="entry name" value="Pyr_redox_dim"/>
    <property type="match status" value="1"/>
</dbReference>
<keyword evidence="3" id="KW-0285">Flavoprotein</keyword>
<dbReference type="SUPFAM" id="SSF55424">
    <property type="entry name" value="FAD/NAD-linked reductases, dimerisation (C-terminal) domain"/>
    <property type="match status" value="1"/>
</dbReference>
<dbReference type="InterPro" id="IPR050260">
    <property type="entry name" value="FAD-bd_OxRdtase"/>
</dbReference>
<evidence type="ECO:0000256" key="5">
    <source>
        <dbReference type="ARBA" id="ARBA00023002"/>
    </source>
</evidence>
<sequence>MDPFVVVGGDAAGLSAASKCKREAPEREVVVFEKGKWVSYAHCGTPYYVKGEVEELTDLISLTPEEIEERDVALHRDHEVTAINPEAETVTVVGPDGEREQAYGDLLLGTGARATQPFETGEDVFTLHGLPDAAAIRARVDPAFDPDSAALGPMDPDSLRPYATRPAPETVAIVGGGYVGVEMAEAFSAYGTDVHLFQRGDLLPPFGPAVAGAVESTLDSEGVVVHTGTEVEGFDAGDEGVSGIRYGDQRLAIDMAVVGVGITPNTDIAEDADIALGETEAVAVDRYGCTDTDGVYAAGDVAESRHTVTGEPTWVPLGLTANRAGRAIGQTVAGEPTPVGDIAGTAVVKAFDLGAGRAGFVTEREARDAGFEPVSETITAGSRSGYYPGAAETTVTLTADRGTGRVLGGSVVGTDRAAKRIDTLATALNAGHTVAELERLDLAYAPPFSPVWDPILVAAKVLADAV</sequence>
<accession>A0A5N5URA3</accession>
<dbReference type="Gene3D" id="3.50.50.60">
    <property type="entry name" value="FAD/NAD(P)-binding domain"/>
    <property type="match status" value="2"/>
</dbReference>
<name>A0A5N5UC28_9EURY</name>
<organism evidence="9 12">
    <name type="scientific">Halosegnis rubeus</name>
    <dbReference type="NCBI Taxonomy" id="2212850"/>
    <lineage>
        <taxon>Archaea</taxon>
        <taxon>Methanobacteriati</taxon>
        <taxon>Methanobacteriota</taxon>
        <taxon>Stenosarchaea group</taxon>
        <taxon>Halobacteria</taxon>
        <taxon>Halobacteriales</taxon>
        <taxon>Natronomonadaceae</taxon>
        <taxon>Halosegnis</taxon>
    </lineage>
</organism>
<keyword evidence="12" id="KW-1185">Reference proteome</keyword>
<accession>A0A5N5UC28</accession>
<dbReference type="InterPro" id="IPR016156">
    <property type="entry name" value="FAD/NAD-linked_Rdtase_dimer_sf"/>
</dbReference>
<feature type="domain" description="FAD/NAD(P)-binding" evidence="8">
    <location>
        <begin position="4"/>
        <end position="304"/>
    </location>
</feature>
<dbReference type="AlphaFoldDB" id="A0A5N5UC28"/>
<dbReference type="RefSeq" id="WP_152133620.1">
    <property type="nucleotide sequence ID" value="NZ_QKKZ01000001.1"/>
</dbReference>
<keyword evidence="6" id="KW-0676">Redox-active center</keyword>
<evidence type="ECO:0000313" key="10">
    <source>
        <dbReference type="EMBL" id="KAB7520015.1"/>
    </source>
</evidence>
<reference evidence="11 12" key="1">
    <citation type="submission" date="2019-10" db="EMBL/GenBank/DDBJ databases">
        <title>Unraveling microbial dark matter from salterns through culturing: the case of the genus Halosegnis.</title>
        <authorList>
            <person name="Duran-Viseras A."/>
            <person name="Andrei A.-S."/>
            <person name="Vera-Gargallo B."/>
            <person name="Ghai R."/>
            <person name="Sanchez-Porro C."/>
            <person name="Ventosa A."/>
        </authorList>
    </citation>
    <scope>NUCLEOTIDE SEQUENCE [LARGE SCALE GENOMIC DNA]</scope>
    <source>
        <strain evidence="9 12">F18-79</strain>
        <strain evidence="10 11">F19-13</strain>
    </source>
</reference>
<keyword evidence="4" id="KW-0274">FAD</keyword>
<evidence type="ECO:0000313" key="12">
    <source>
        <dbReference type="Proteomes" id="UP000326865"/>
    </source>
</evidence>
<dbReference type="InterPro" id="IPR023753">
    <property type="entry name" value="FAD/NAD-binding_dom"/>
</dbReference>
<dbReference type="EMBL" id="QMDY01000001">
    <property type="protein sequence ID" value="KAB7520015.1"/>
    <property type="molecule type" value="Genomic_DNA"/>
</dbReference>
<dbReference type="InterPro" id="IPR004099">
    <property type="entry name" value="Pyr_nucl-diS_OxRdtase_dimer"/>
</dbReference>
<evidence type="ECO:0000256" key="6">
    <source>
        <dbReference type="ARBA" id="ARBA00023284"/>
    </source>
</evidence>
<dbReference type="GO" id="GO:0016491">
    <property type="term" value="F:oxidoreductase activity"/>
    <property type="evidence" value="ECO:0007669"/>
    <property type="project" value="UniProtKB-KW"/>
</dbReference>
<dbReference type="PANTHER" id="PTHR43429">
    <property type="entry name" value="PYRIDINE NUCLEOTIDE-DISULFIDE OXIDOREDUCTASE DOMAIN-CONTAINING"/>
    <property type="match status" value="1"/>
</dbReference>
<proteinExistence type="inferred from homology"/>